<feature type="region of interest" description="Disordered" evidence="1">
    <location>
        <begin position="1"/>
        <end position="88"/>
    </location>
</feature>
<dbReference type="Pfam" id="PF10309">
    <property type="entry name" value="NCBP3"/>
    <property type="match status" value="1"/>
</dbReference>
<evidence type="ECO:0000313" key="3">
    <source>
        <dbReference type="Proteomes" id="UP000568158"/>
    </source>
</evidence>
<dbReference type="AlphaFoldDB" id="A0A8H6B9E2"/>
<feature type="compositionally biased region" description="Polar residues" evidence="1">
    <location>
        <begin position="37"/>
        <end position="49"/>
    </location>
</feature>
<protein>
    <submittedName>
        <fullName evidence="2">Uncharacterized protein</fullName>
    </submittedName>
</protein>
<accession>A0A8H6B9E2</accession>
<feature type="compositionally biased region" description="Acidic residues" evidence="1">
    <location>
        <begin position="1"/>
        <end position="10"/>
    </location>
</feature>
<proteinExistence type="predicted"/>
<name>A0A8H6B9E2_DEKBR</name>
<sequence>MENGDTEMADAENGTEQPIEQSNESIQTNQKPDEATASVSEQQAANEAPSTGLPPHLQVQDGQQSADIGMQGTGEAEETENLQEPRPNALLLKGVNSLDTRAIKYYIDHYVRPDYSFNNRDKYARFAYRLEWVNDESVNVVFISRDEGEQGAQEALQILTDESIEQPETLSATDERVAKPFVREKGAKEETGEDTADNVQLTVRQSLKGDRKVKNARIYSRYYLMHGEPDRAERMPAARERRARGNGYEPRLAGEHAEDLITGEKVAEEELLGDRAGSFRPVPARGDDREDDLFSYRGRGGRDDEYRAENGDYRNGDEYGDYRDDRGNYRDRGDYRDDRGYRNEYRDDYGRRDAGYRDNGFRDTWRPSDERSSRGERRRRRRRGRGRDRGDLFDAYRTSRDEDHSRRSRADEEDLFPNFFKRKQEQTQRDREESPSRSEQ</sequence>
<dbReference type="PANTHER" id="PTHR16291:SF0">
    <property type="entry name" value="NUCLEAR CAP-BINDING PROTEIN SUBUNIT 3"/>
    <property type="match status" value="1"/>
</dbReference>
<dbReference type="GO" id="GO:0000340">
    <property type="term" value="F:RNA 7-methylguanosine cap binding"/>
    <property type="evidence" value="ECO:0007669"/>
    <property type="project" value="InterPro"/>
</dbReference>
<dbReference type="Proteomes" id="UP000568158">
    <property type="component" value="Unassembled WGS sequence"/>
</dbReference>
<dbReference type="GO" id="GO:0003729">
    <property type="term" value="F:mRNA binding"/>
    <property type="evidence" value="ECO:0007669"/>
    <property type="project" value="InterPro"/>
</dbReference>
<feature type="compositionally biased region" description="Basic and acidic residues" evidence="1">
    <location>
        <begin position="285"/>
        <end position="375"/>
    </location>
</feature>
<dbReference type="GO" id="GO:0005634">
    <property type="term" value="C:nucleus"/>
    <property type="evidence" value="ECO:0007669"/>
    <property type="project" value="TreeGrafter"/>
</dbReference>
<dbReference type="EMBL" id="JABCYN010000041">
    <property type="protein sequence ID" value="KAF6007580.1"/>
    <property type="molecule type" value="Genomic_DNA"/>
</dbReference>
<dbReference type="PANTHER" id="PTHR16291">
    <property type="entry name" value="NUCLEAR CAP-BINDING PROTEIN SUBUNIT 3"/>
    <property type="match status" value="1"/>
</dbReference>
<reference evidence="2 3" key="1">
    <citation type="journal article" date="2020" name="Appl. Microbiol. Biotechnol.">
        <title>Targeted gene deletion in Brettanomyces bruxellensis with an expression-free CRISPR-Cas9 system.</title>
        <authorList>
            <person name="Varela C."/>
            <person name="Bartel C."/>
            <person name="Onetto C."/>
            <person name="Borneman A."/>
        </authorList>
    </citation>
    <scope>NUCLEOTIDE SEQUENCE [LARGE SCALE GENOMIC DNA]</scope>
    <source>
        <strain evidence="2 3">AWRI1613</strain>
    </source>
</reference>
<organism evidence="2 3">
    <name type="scientific">Dekkera bruxellensis</name>
    <name type="common">Brettanomyces custersii</name>
    <dbReference type="NCBI Taxonomy" id="5007"/>
    <lineage>
        <taxon>Eukaryota</taxon>
        <taxon>Fungi</taxon>
        <taxon>Dikarya</taxon>
        <taxon>Ascomycota</taxon>
        <taxon>Saccharomycotina</taxon>
        <taxon>Pichiomycetes</taxon>
        <taxon>Pichiales</taxon>
        <taxon>Pichiaceae</taxon>
        <taxon>Brettanomyces</taxon>
    </lineage>
</organism>
<feature type="region of interest" description="Disordered" evidence="1">
    <location>
        <begin position="272"/>
        <end position="440"/>
    </location>
</feature>
<feature type="compositionally biased region" description="Basic and acidic residues" evidence="1">
    <location>
        <begin position="422"/>
        <end position="440"/>
    </location>
</feature>
<feature type="compositionally biased region" description="Basic residues" evidence="1">
    <location>
        <begin position="376"/>
        <end position="386"/>
    </location>
</feature>
<feature type="compositionally biased region" description="Polar residues" evidence="1">
    <location>
        <begin position="14"/>
        <end position="30"/>
    </location>
</feature>
<feature type="compositionally biased region" description="Basic and acidic residues" evidence="1">
    <location>
        <begin position="387"/>
        <end position="410"/>
    </location>
</feature>
<evidence type="ECO:0000313" key="2">
    <source>
        <dbReference type="EMBL" id="KAF6007580.1"/>
    </source>
</evidence>
<dbReference type="InterPro" id="IPR019416">
    <property type="entry name" value="NCBP3"/>
</dbReference>
<comment type="caution">
    <text evidence="2">The sequence shown here is derived from an EMBL/GenBank/DDBJ whole genome shotgun (WGS) entry which is preliminary data.</text>
</comment>
<evidence type="ECO:0000256" key="1">
    <source>
        <dbReference type="SAM" id="MobiDB-lite"/>
    </source>
</evidence>
<gene>
    <name evidence="2" type="ORF">HII12_004470</name>
</gene>